<dbReference type="PANTHER" id="PTHR46401">
    <property type="entry name" value="GLYCOSYLTRANSFERASE WBBK-RELATED"/>
    <property type="match status" value="1"/>
</dbReference>
<name>A0A4R9AW57_9MICO</name>
<dbReference type="PANTHER" id="PTHR46401:SF2">
    <property type="entry name" value="GLYCOSYLTRANSFERASE WBBK-RELATED"/>
    <property type="match status" value="1"/>
</dbReference>
<dbReference type="Pfam" id="PF00534">
    <property type="entry name" value="Glycos_transf_1"/>
    <property type="match status" value="1"/>
</dbReference>
<accession>A0A4R9AW57</accession>
<feature type="domain" description="Glycosyl transferase family 1" evidence="3">
    <location>
        <begin position="334"/>
        <end position="494"/>
    </location>
</feature>
<dbReference type="AlphaFoldDB" id="A0A4R9AW57"/>
<keyword evidence="5" id="KW-1185">Reference proteome</keyword>
<dbReference type="Gene3D" id="3.40.50.2000">
    <property type="entry name" value="Glycogen Phosphorylase B"/>
    <property type="match status" value="1"/>
</dbReference>
<protein>
    <submittedName>
        <fullName evidence="4">Glycosyltransferase family 1 protein</fullName>
    </submittedName>
</protein>
<organism evidence="4 5">
    <name type="scientific">Cryobacterium gelidum</name>
    <dbReference type="NCBI Taxonomy" id="1259164"/>
    <lineage>
        <taxon>Bacteria</taxon>
        <taxon>Bacillati</taxon>
        <taxon>Actinomycetota</taxon>
        <taxon>Actinomycetes</taxon>
        <taxon>Micrococcales</taxon>
        <taxon>Microbacteriaceae</taxon>
        <taxon>Cryobacterium</taxon>
    </lineage>
</organism>
<dbReference type="Proteomes" id="UP000297983">
    <property type="component" value="Unassembled WGS sequence"/>
</dbReference>
<evidence type="ECO:0000256" key="2">
    <source>
        <dbReference type="SAM" id="MobiDB-lite"/>
    </source>
</evidence>
<feature type="region of interest" description="Disordered" evidence="2">
    <location>
        <begin position="1"/>
        <end position="36"/>
    </location>
</feature>
<dbReference type="EMBL" id="SOHL01000013">
    <property type="protein sequence ID" value="TFD71220.1"/>
    <property type="molecule type" value="Genomic_DNA"/>
</dbReference>
<keyword evidence="1 4" id="KW-0808">Transferase</keyword>
<proteinExistence type="predicted"/>
<dbReference type="SUPFAM" id="SSF53756">
    <property type="entry name" value="UDP-Glycosyltransferase/glycogen phosphorylase"/>
    <property type="match status" value="1"/>
</dbReference>
<comment type="caution">
    <text evidence="4">The sequence shown here is derived from an EMBL/GenBank/DDBJ whole genome shotgun (WGS) entry which is preliminary data.</text>
</comment>
<evidence type="ECO:0000259" key="3">
    <source>
        <dbReference type="Pfam" id="PF00534"/>
    </source>
</evidence>
<evidence type="ECO:0000313" key="4">
    <source>
        <dbReference type="EMBL" id="TFD71220.1"/>
    </source>
</evidence>
<evidence type="ECO:0000256" key="1">
    <source>
        <dbReference type="ARBA" id="ARBA00022679"/>
    </source>
</evidence>
<evidence type="ECO:0000313" key="5">
    <source>
        <dbReference type="Proteomes" id="UP000297983"/>
    </source>
</evidence>
<sequence length="531" mass="57444">MSVMSEPALARHPGTQETGVKKPGSRRALTNPLASEQSTNDRLRILLRAVDPDEGAVALESDLVARVSHHFLVPSADRVWLALAVLRAEFPTRDRVIDTIRQIRLDGAEAALRRAMRSPVRRGVLAAGHVRPVRVVINATVVDVHHTARTGLATGIQRVVRKTIAQWVQSHELVLVGWGSTYGGLRELSTSERANAIYGSHPQADHPQSGEVTIPWKSTYILPELAIEAERTTRISALAEFSGNTTYAIGFDCVPLMSAETTAIGMGGAFAKNLAAIARFDRVATISMAAAIEYRGWRRMLSGAGMTGPAIEPILLAADAGTVSDAELATAREALVIDDLPLLLCVGSHEPRKNHLAVLSAAEMLWREGHQFCLSFVGGNAWGGRQFTVQLKQMQELGRPVQSISAISDALLWGGYRLARATVFPSLNEGFGLPVAESLAVGTPVVTSDFGSMKEICEQGGAILVDPRNDVALADGLATVMFNDNVNDSLRAEADLRENKGWDQYASELWDYFHIDSTVGQASMNHSEHND</sequence>
<gene>
    <name evidence="4" type="ORF">E3T50_06470</name>
</gene>
<dbReference type="GO" id="GO:0016757">
    <property type="term" value="F:glycosyltransferase activity"/>
    <property type="evidence" value="ECO:0007669"/>
    <property type="project" value="InterPro"/>
</dbReference>
<reference evidence="4 5" key="1">
    <citation type="submission" date="2019-03" db="EMBL/GenBank/DDBJ databases">
        <title>Genomics of glacier-inhabiting Cryobacterium strains.</title>
        <authorList>
            <person name="Liu Q."/>
            <person name="Xin Y.-H."/>
        </authorList>
    </citation>
    <scope>NUCLEOTIDE SEQUENCE [LARGE SCALE GENOMIC DNA]</scope>
    <source>
        <strain evidence="4 5">Hz16</strain>
    </source>
</reference>
<dbReference type="InterPro" id="IPR001296">
    <property type="entry name" value="Glyco_trans_1"/>
</dbReference>